<evidence type="ECO:0000313" key="1">
    <source>
        <dbReference type="EMBL" id="AGT16398.1"/>
    </source>
</evidence>
<sequence>MSNIIKEDIIQKGKRLTIKTLCPCLKQRPGSLHCGYYICCMMSNTSAYRRHPNLWKEELDTKRDVYKDDELLGLVGDLCSFIIDQVPGGKSYGGGEAKCNKYVSNISATSVLMARSSPTILVSSILFDPIDLVN</sequence>
<protein>
    <submittedName>
        <fullName evidence="1">Uncharacterized protein</fullName>
    </submittedName>
</protein>
<accession>A0A059PZQ9</accession>
<dbReference type="EMBL" id="KF184867">
    <property type="protein sequence ID" value="AGT16398.1"/>
    <property type="molecule type" value="Genomic_DNA"/>
</dbReference>
<name>A0A059PZQ9_9POAL</name>
<proteinExistence type="predicted"/>
<gene>
    <name evidence="1" type="ORF">SHCRBa_159_H10_R_10</name>
</gene>
<reference evidence="1" key="1">
    <citation type="submission" date="2013-05" db="EMBL/GenBank/DDBJ databases">
        <title>Building the sugarcane genome for biotechnology and identifying evolutionary trends.</title>
        <authorList>
            <person name="De Setta N."/>
            <person name="Monteiro-Vitorello C.B."/>
            <person name="Metcalfe C.J."/>
            <person name="Cruz G.M.Q."/>
            <person name="Del Bem L.E."/>
            <person name="Vicentini R."/>
            <person name="Nogueira F.T.S."/>
            <person name="Campos R.A."/>
            <person name="Nunes S.L."/>
            <person name="Turrini P.C.G."/>
            <person name="Vieira A.P."/>
            <person name="Cruz E.A.O."/>
            <person name="Correa T.C.S."/>
            <person name="Hotta C.T."/>
            <person name="de Mello-Varani A."/>
            <person name="Vautrin S."/>
            <person name="Trindade A.S."/>
            <person name="Vilela M.M."/>
            <person name="Horta C.L."/>
            <person name="Sato P.M."/>
            <person name="de Andrade R.F."/>
            <person name="Nishiyama M.Y."/>
            <person name="Cardoso-Silva C.B."/>
            <person name="Scortecci K.C."/>
            <person name="Garcia A.A.F."/>
            <person name="Carneiro M.S."/>
            <person name="Kim C."/>
            <person name="Paterson A.H."/>
            <person name="Berges H."/>
            <person name="D'Hont A."/>
            <person name="de-Souza A.P."/>
            <person name="Souza G.M."/>
            <person name="Vincentz M."/>
            <person name="Kitajima J.P."/>
            <person name="Van Sluys M.-A."/>
        </authorList>
    </citation>
    <scope>NUCLEOTIDE SEQUENCE</scope>
</reference>
<organism evidence="1">
    <name type="scientific">Saccharum hybrid cultivar R570</name>
    <dbReference type="NCBI Taxonomy" id="131158"/>
    <lineage>
        <taxon>Eukaryota</taxon>
        <taxon>Viridiplantae</taxon>
        <taxon>Streptophyta</taxon>
        <taxon>Embryophyta</taxon>
        <taxon>Tracheophyta</taxon>
        <taxon>Spermatophyta</taxon>
        <taxon>Magnoliopsida</taxon>
        <taxon>Liliopsida</taxon>
        <taxon>Poales</taxon>
        <taxon>Poaceae</taxon>
        <taxon>PACMAD clade</taxon>
        <taxon>Panicoideae</taxon>
        <taxon>Andropogonodae</taxon>
        <taxon>Andropogoneae</taxon>
        <taxon>Saccharinae</taxon>
        <taxon>Saccharum</taxon>
        <taxon>Saccharum officinarum species complex</taxon>
    </lineage>
</organism>
<dbReference type="AlphaFoldDB" id="A0A059PZQ9"/>